<sequence length="108" mass="12105">MFLAAFPSVVLAFEPLTDGAEFRRLVFGNDLTRLGVRLQVREDGRITGSGLGQPVTGEWEWRDGYFCRTLFWDGDDLGADCQLVLRDGDRLRFVTERGAGMGANFSIR</sequence>
<evidence type="ECO:0000313" key="1">
    <source>
        <dbReference type="EMBL" id="PWE31647.1"/>
    </source>
</evidence>
<keyword evidence="2" id="KW-1185">Reference proteome</keyword>
<dbReference type="AlphaFoldDB" id="A0A2U2CIC2"/>
<dbReference type="EMBL" id="QEYD01000001">
    <property type="protein sequence ID" value="PWE31647.1"/>
    <property type="molecule type" value="Genomic_DNA"/>
</dbReference>
<dbReference type="Proteomes" id="UP000244940">
    <property type="component" value="Unassembled WGS sequence"/>
</dbReference>
<protein>
    <submittedName>
        <fullName evidence="1">Dihydrodipicolinate reductase</fullName>
    </submittedName>
</protein>
<name>A0A2U2CIC2_9RHOB</name>
<evidence type="ECO:0000313" key="2">
    <source>
        <dbReference type="Proteomes" id="UP000244940"/>
    </source>
</evidence>
<organism evidence="1 2">
    <name type="scientific">Pararhodobacter marinus</name>
    <dbReference type="NCBI Taxonomy" id="2184063"/>
    <lineage>
        <taxon>Bacteria</taxon>
        <taxon>Pseudomonadati</taxon>
        <taxon>Pseudomonadota</taxon>
        <taxon>Alphaproteobacteria</taxon>
        <taxon>Rhodobacterales</taxon>
        <taxon>Paracoccaceae</taxon>
        <taxon>Pararhodobacter</taxon>
    </lineage>
</organism>
<accession>A0A2U2CIC2</accession>
<comment type="caution">
    <text evidence="1">The sequence shown here is derived from an EMBL/GenBank/DDBJ whole genome shotgun (WGS) entry which is preliminary data.</text>
</comment>
<reference evidence="1 2" key="1">
    <citation type="submission" date="2018-05" db="EMBL/GenBank/DDBJ databases">
        <title>Pararhodobacter marina sp. nov., isolated from deep-sea water of the Indian Ocean.</title>
        <authorList>
            <person name="Lai Q.Sr."/>
            <person name="Liu X."/>
            <person name="Shao Z."/>
        </authorList>
    </citation>
    <scope>NUCLEOTIDE SEQUENCE [LARGE SCALE GENOMIC DNA]</scope>
    <source>
        <strain evidence="1 2">CIC4N-9</strain>
    </source>
</reference>
<proteinExistence type="predicted"/>
<gene>
    <name evidence="1" type="ORF">C4N9_01130</name>
</gene>